<keyword evidence="3" id="KW-1185">Reference proteome</keyword>
<dbReference type="Gene3D" id="3.90.1200.10">
    <property type="match status" value="1"/>
</dbReference>
<evidence type="ECO:0000259" key="1">
    <source>
        <dbReference type="Pfam" id="PF01636"/>
    </source>
</evidence>
<proteinExistence type="predicted"/>
<sequence>MDDGVSPAGIDIRAFGDWLALREPGLHGAGPLRATLLTGGLSNLTYRIDGAARPLVLRRPPLGHVLSTAHDMGREFRVQSALHGTRVPVPQPYLLAPDPHGDAGVGAEFYLMEYIDGEILDSTAKNARWAAHELHEVSIALVRTLARLHAVDPESVGLGDFGRAEGFLARQLRRWATQYEGNRFRELPDLDRLLELLGAGLPETRWSSIVHGDYRLDNALVQRGPGGPRIAAVLDWEMATLGDSLTDLGLLGLYWDLGEVVGEAAVGRTSVDHAAGYPAFEELLDAYAQCRDIRVPELGWYLGFAAAKLAIILEGIQFRYDQGETVGEGFDRVGEIVPLLAASGIRRLEGVRS</sequence>
<evidence type="ECO:0000313" key="2">
    <source>
        <dbReference type="EMBL" id="MCS0499545.1"/>
    </source>
</evidence>
<name>A0ABT1ZFR3_9MICO</name>
<dbReference type="PANTHER" id="PTHR47829:SF1">
    <property type="entry name" value="HAD FAMILY PHOSPHATASE"/>
    <property type="match status" value="1"/>
</dbReference>
<gene>
    <name evidence="2" type="ORF">NUH29_08270</name>
</gene>
<dbReference type="InterPro" id="IPR002575">
    <property type="entry name" value="Aminoglycoside_PTrfase"/>
</dbReference>
<accession>A0ABT1ZFR3</accession>
<dbReference type="CDD" id="cd05154">
    <property type="entry name" value="ACAD10_11_N-like"/>
    <property type="match status" value="1"/>
</dbReference>
<dbReference type="InterPro" id="IPR011009">
    <property type="entry name" value="Kinase-like_dom_sf"/>
</dbReference>
<dbReference type="EMBL" id="JANTHX010000007">
    <property type="protein sequence ID" value="MCS0499545.1"/>
    <property type="molecule type" value="Genomic_DNA"/>
</dbReference>
<dbReference type="InterPro" id="IPR041726">
    <property type="entry name" value="ACAD10_11_N"/>
</dbReference>
<protein>
    <submittedName>
        <fullName evidence="2">Phosphotransferase family protein</fullName>
    </submittedName>
</protein>
<dbReference type="Proteomes" id="UP001205337">
    <property type="component" value="Unassembled WGS sequence"/>
</dbReference>
<dbReference type="Pfam" id="PF01636">
    <property type="entry name" value="APH"/>
    <property type="match status" value="1"/>
</dbReference>
<dbReference type="InterPro" id="IPR052898">
    <property type="entry name" value="ACAD10-like"/>
</dbReference>
<comment type="caution">
    <text evidence="2">The sequence shown here is derived from an EMBL/GenBank/DDBJ whole genome shotgun (WGS) entry which is preliminary data.</text>
</comment>
<dbReference type="SUPFAM" id="SSF56112">
    <property type="entry name" value="Protein kinase-like (PK-like)"/>
    <property type="match status" value="1"/>
</dbReference>
<dbReference type="RefSeq" id="WP_258798595.1">
    <property type="nucleotide sequence ID" value="NZ_JANTHX010000007.1"/>
</dbReference>
<dbReference type="PANTHER" id="PTHR47829">
    <property type="entry name" value="HYDROLASE, PUTATIVE (AFU_ORTHOLOGUE AFUA_1G12880)-RELATED"/>
    <property type="match status" value="1"/>
</dbReference>
<feature type="domain" description="Aminoglycoside phosphotransferase" evidence="1">
    <location>
        <begin position="35"/>
        <end position="259"/>
    </location>
</feature>
<organism evidence="2 3">
    <name type="scientific">Protaetiibacter mangrovi</name>
    <dbReference type="NCBI Taxonomy" id="2970926"/>
    <lineage>
        <taxon>Bacteria</taxon>
        <taxon>Bacillati</taxon>
        <taxon>Actinomycetota</taxon>
        <taxon>Actinomycetes</taxon>
        <taxon>Micrococcales</taxon>
        <taxon>Microbacteriaceae</taxon>
        <taxon>Protaetiibacter</taxon>
    </lineage>
</organism>
<evidence type="ECO:0000313" key="3">
    <source>
        <dbReference type="Proteomes" id="UP001205337"/>
    </source>
</evidence>
<dbReference type="Gene3D" id="3.30.200.20">
    <property type="entry name" value="Phosphorylase Kinase, domain 1"/>
    <property type="match status" value="1"/>
</dbReference>
<reference evidence="2 3" key="1">
    <citation type="submission" date="2022-08" db="EMBL/GenBank/DDBJ databases">
        <authorList>
            <person name="Li F."/>
        </authorList>
    </citation>
    <scope>NUCLEOTIDE SEQUENCE [LARGE SCALE GENOMIC DNA]</scope>
    <source>
        <strain evidence="2 3">10F1B-8-1</strain>
    </source>
</reference>